<dbReference type="AlphaFoldDB" id="A0A2R6X8D1"/>
<reference evidence="2" key="1">
    <citation type="journal article" date="2017" name="Cell">
        <title>Insights into land plant evolution garnered from the Marchantia polymorpha genome.</title>
        <authorList>
            <person name="Bowman J.L."/>
            <person name="Kohchi T."/>
            <person name="Yamato K.T."/>
            <person name="Jenkins J."/>
            <person name="Shu S."/>
            <person name="Ishizaki K."/>
            <person name="Yamaoka S."/>
            <person name="Nishihama R."/>
            <person name="Nakamura Y."/>
            <person name="Berger F."/>
            <person name="Adam C."/>
            <person name="Aki S.S."/>
            <person name="Althoff F."/>
            <person name="Araki T."/>
            <person name="Arteaga-Vazquez M.A."/>
            <person name="Balasubrmanian S."/>
            <person name="Barry K."/>
            <person name="Bauer D."/>
            <person name="Boehm C.R."/>
            <person name="Briginshaw L."/>
            <person name="Caballero-Perez J."/>
            <person name="Catarino B."/>
            <person name="Chen F."/>
            <person name="Chiyoda S."/>
            <person name="Chovatia M."/>
            <person name="Davies K.M."/>
            <person name="Delmans M."/>
            <person name="Demura T."/>
            <person name="Dierschke T."/>
            <person name="Dolan L."/>
            <person name="Dorantes-Acosta A.E."/>
            <person name="Eklund D.M."/>
            <person name="Florent S.N."/>
            <person name="Flores-Sandoval E."/>
            <person name="Fujiyama A."/>
            <person name="Fukuzawa H."/>
            <person name="Galik B."/>
            <person name="Grimanelli D."/>
            <person name="Grimwood J."/>
            <person name="Grossniklaus U."/>
            <person name="Hamada T."/>
            <person name="Haseloff J."/>
            <person name="Hetherington A.J."/>
            <person name="Higo A."/>
            <person name="Hirakawa Y."/>
            <person name="Hundley H.N."/>
            <person name="Ikeda Y."/>
            <person name="Inoue K."/>
            <person name="Inoue S.I."/>
            <person name="Ishida S."/>
            <person name="Jia Q."/>
            <person name="Kakita M."/>
            <person name="Kanazawa T."/>
            <person name="Kawai Y."/>
            <person name="Kawashima T."/>
            <person name="Kennedy M."/>
            <person name="Kinose K."/>
            <person name="Kinoshita T."/>
            <person name="Kohara Y."/>
            <person name="Koide E."/>
            <person name="Komatsu K."/>
            <person name="Kopischke S."/>
            <person name="Kubo M."/>
            <person name="Kyozuka J."/>
            <person name="Lagercrantz U."/>
            <person name="Lin S.S."/>
            <person name="Lindquist E."/>
            <person name="Lipzen A.M."/>
            <person name="Lu C.W."/>
            <person name="De Luna E."/>
            <person name="Martienssen R.A."/>
            <person name="Minamino N."/>
            <person name="Mizutani M."/>
            <person name="Mizutani M."/>
            <person name="Mochizuki N."/>
            <person name="Monte I."/>
            <person name="Mosher R."/>
            <person name="Nagasaki H."/>
            <person name="Nakagami H."/>
            <person name="Naramoto S."/>
            <person name="Nishitani K."/>
            <person name="Ohtani M."/>
            <person name="Okamoto T."/>
            <person name="Okumura M."/>
            <person name="Phillips J."/>
            <person name="Pollak B."/>
            <person name="Reinders A."/>
            <person name="Rovekamp M."/>
            <person name="Sano R."/>
            <person name="Sawa S."/>
            <person name="Schmid M.W."/>
            <person name="Shirakawa M."/>
            <person name="Solano R."/>
            <person name="Spunde A."/>
            <person name="Suetsugu N."/>
            <person name="Sugano S."/>
            <person name="Sugiyama A."/>
            <person name="Sun R."/>
            <person name="Suzuki Y."/>
            <person name="Takenaka M."/>
            <person name="Takezawa D."/>
            <person name="Tomogane H."/>
            <person name="Tsuzuki M."/>
            <person name="Ueda T."/>
            <person name="Umeda M."/>
            <person name="Ward J.M."/>
            <person name="Watanabe Y."/>
            <person name="Yazaki K."/>
            <person name="Yokoyama R."/>
            <person name="Yoshitake Y."/>
            <person name="Yotsui I."/>
            <person name="Zachgo S."/>
            <person name="Schmutz J."/>
        </authorList>
    </citation>
    <scope>NUCLEOTIDE SEQUENCE [LARGE SCALE GENOMIC DNA]</scope>
    <source>
        <strain evidence="2">Tak-1</strain>
    </source>
</reference>
<organism evidence="1 2">
    <name type="scientific">Marchantia polymorpha</name>
    <name type="common">Common liverwort</name>
    <name type="synonym">Marchantia aquatica</name>
    <dbReference type="NCBI Taxonomy" id="3197"/>
    <lineage>
        <taxon>Eukaryota</taxon>
        <taxon>Viridiplantae</taxon>
        <taxon>Streptophyta</taxon>
        <taxon>Embryophyta</taxon>
        <taxon>Marchantiophyta</taxon>
        <taxon>Marchantiopsida</taxon>
        <taxon>Marchantiidae</taxon>
        <taxon>Marchantiales</taxon>
        <taxon>Marchantiaceae</taxon>
        <taxon>Marchantia</taxon>
    </lineage>
</organism>
<gene>
    <name evidence="1" type="ORF">MARPO_0030s0093</name>
</gene>
<keyword evidence="2" id="KW-1185">Reference proteome</keyword>
<dbReference type="EMBL" id="KZ772702">
    <property type="protein sequence ID" value="PTQ42357.1"/>
    <property type="molecule type" value="Genomic_DNA"/>
</dbReference>
<evidence type="ECO:0000313" key="2">
    <source>
        <dbReference type="Proteomes" id="UP000244005"/>
    </source>
</evidence>
<evidence type="ECO:0000313" key="1">
    <source>
        <dbReference type="EMBL" id="PTQ42357.1"/>
    </source>
</evidence>
<name>A0A2R6X8D1_MARPO</name>
<dbReference type="Proteomes" id="UP000244005">
    <property type="component" value="Unassembled WGS sequence"/>
</dbReference>
<protein>
    <submittedName>
        <fullName evidence="1">Uncharacterized protein</fullName>
    </submittedName>
</protein>
<sequence>MTIQSECRSIFSLFVRWRLLHGLLNYERLLAGILHFSASRFCSGVSISTAMGSRNDSFCECIYTLHEQMLACSHQEGK</sequence>
<accession>A0A2R6X8D1</accession>
<proteinExistence type="predicted"/>